<organism evidence="2 3">
    <name type="scientific">Streptomyces niveiscabiei</name>
    <dbReference type="NCBI Taxonomy" id="164115"/>
    <lineage>
        <taxon>Bacteria</taxon>
        <taxon>Bacillati</taxon>
        <taxon>Actinomycetota</taxon>
        <taxon>Actinomycetes</taxon>
        <taxon>Kitasatosporales</taxon>
        <taxon>Streptomycetaceae</taxon>
        <taxon>Streptomyces</taxon>
    </lineage>
</organism>
<protein>
    <submittedName>
        <fullName evidence="2">Uncharacterized protein</fullName>
    </submittedName>
</protein>
<evidence type="ECO:0000313" key="2">
    <source>
        <dbReference type="EMBL" id="MFM9611713.1"/>
    </source>
</evidence>
<keyword evidence="3" id="KW-1185">Reference proteome</keyword>
<dbReference type="RefSeq" id="WP_409123252.1">
    <property type="nucleotide sequence ID" value="NZ_JBJVNI010000012.1"/>
</dbReference>
<accession>A0ABW9HUE8</accession>
<feature type="region of interest" description="Disordered" evidence="1">
    <location>
        <begin position="192"/>
        <end position="217"/>
    </location>
</feature>
<name>A0ABW9HUE8_9ACTN</name>
<dbReference type="Proteomes" id="UP001631957">
    <property type="component" value="Unassembled WGS sequence"/>
</dbReference>
<sequence length="272" mass="28851">MAERSAEPCPAALPEAVAPATGTLFAALYGTQTPYPWHDPENDPYQLFHQRSLAMGWLDVLWGMNDAGSGHPQRAAGDPELIAWFQVGAAVVSGERPLPVRPLLACAGSVVERIGAADVSVVQLLLPLGSIDVASRPAYAAVPSMLTREWFRAGDPAARTPVEVVVASGRDEVIGELPRCLAELEQDVFTLRSYPSGGTSPEFRPSSPGRTSPEPPFDDTFWGGPPRHTLALHGDLAAWSCDAVGWLGEALAELAARLGGRAPLLVTVSRST</sequence>
<evidence type="ECO:0000256" key="1">
    <source>
        <dbReference type="SAM" id="MobiDB-lite"/>
    </source>
</evidence>
<evidence type="ECO:0000313" key="3">
    <source>
        <dbReference type="Proteomes" id="UP001631957"/>
    </source>
</evidence>
<proteinExistence type="predicted"/>
<gene>
    <name evidence="2" type="ORF">ACKI18_23735</name>
</gene>
<dbReference type="EMBL" id="JBJVNI010000012">
    <property type="protein sequence ID" value="MFM9611713.1"/>
    <property type="molecule type" value="Genomic_DNA"/>
</dbReference>
<comment type="caution">
    <text evidence="2">The sequence shown here is derived from an EMBL/GenBank/DDBJ whole genome shotgun (WGS) entry which is preliminary data.</text>
</comment>
<reference evidence="2 3" key="1">
    <citation type="submission" date="2024-12" db="EMBL/GenBank/DDBJ databases">
        <title>Forecasting of Potato common scab and diversities of Pathogenic streptomyces spp. in china.</title>
        <authorList>
            <person name="Handique U."/>
            <person name="Wu J."/>
        </authorList>
    </citation>
    <scope>NUCLEOTIDE SEQUENCE [LARGE SCALE GENOMIC DNA]</scope>
    <source>
        <strain evidence="2 3">ZRIMU1530</strain>
    </source>
</reference>